<dbReference type="GO" id="GO:0004222">
    <property type="term" value="F:metalloendopeptidase activity"/>
    <property type="evidence" value="ECO:0007669"/>
    <property type="project" value="TreeGrafter"/>
</dbReference>
<dbReference type="PANTHER" id="PTHR21666">
    <property type="entry name" value="PEPTIDASE-RELATED"/>
    <property type="match status" value="1"/>
</dbReference>
<dbReference type="AlphaFoldDB" id="A0A929RNX0"/>
<dbReference type="SUPFAM" id="SSF51261">
    <property type="entry name" value="Duplicated hybrid motif"/>
    <property type="match status" value="1"/>
</dbReference>
<dbReference type="PANTHER" id="PTHR21666:SF270">
    <property type="entry name" value="MUREIN HYDROLASE ACTIVATOR ENVC"/>
    <property type="match status" value="1"/>
</dbReference>
<dbReference type="InterPro" id="IPR016047">
    <property type="entry name" value="M23ase_b-sheet_dom"/>
</dbReference>
<name>A0A929RNX0_9ACTO</name>
<protein>
    <submittedName>
        <fullName evidence="3">M23 family metallopeptidase</fullName>
    </submittedName>
</protein>
<evidence type="ECO:0000256" key="1">
    <source>
        <dbReference type="SAM" id="MobiDB-lite"/>
    </source>
</evidence>
<feature type="domain" description="M23ase beta-sheet core" evidence="2">
    <location>
        <begin position="259"/>
        <end position="359"/>
    </location>
</feature>
<proteinExistence type="predicted"/>
<dbReference type="EMBL" id="JABZGF010000105">
    <property type="protein sequence ID" value="MBF0966407.1"/>
    <property type="molecule type" value="Genomic_DNA"/>
</dbReference>
<dbReference type="Proteomes" id="UP000759246">
    <property type="component" value="Unassembled WGS sequence"/>
</dbReference>
<organism evidence="3 4">
    <name type="scientific">Actinomyces bouchesdurhonensis</name>
    <dbReference type="NCBI Taxonomy" id="1852361"/>
    <lineage>
        <taxon>Bacteria</taxon>
        <taxon>Bacillati</taxon>
        <taxon>Actinomycetota</taxon>
        <taxon>Actinomycetes</taxon>
        <taxon>Actinomycetales</taxon>
        <taxon>Actinomycetaceae</taxon>
        <taxon>Actinomyces</taxon>
    </lineage>
</organism>
<feature type="compositionally biased region" description="Basic and acidic residues" evidence="1">
    <location>
        <begin position="1"/>
        <end position="11"/>
    </location>
</feature>
<dbReference type="Pfam" id="PF01551">
    <property type="entry name" value="Peptidase_M23"/>
    <property type="match status" value="1"/>
</dbReference>
<evidence type="ECO:0000313" key="4">
    <source>
        <dbReference type="Proteomes" id="UP000759246"/>
    </source>
</evidence>
<accession>A0A929RNX0</accession>
<dbReference type="Gene3D" id="2.70.70.10">
    <property type="entry name" value="Glucose Permease (Domain IIA)"/>
    <property type="match status" value="1"/>
</dbReference>
<evidence type="ECO:0000313" key="3">
    <source>
        <dbReference type="EMBL" id="MBF0966407.1"/>
    </source>
</evidence>
<sequence length="377" mass="38994">MERSESERGESVSENECPLPKRSQLRAARSQGGEGSPITGDKPRGVQPPPPPPVRPTAPVSLSVGPDRNGPVVEADAPTPVQGTPFVPLGGAQTVTGTPPLDTSIPREGTLNADGGSASSEETQRRHVHPVGYVLRALLVVGLAASTIAVPMTGRVGSDSSLTVPARAFGASVGGGSWASSQILPQATALDGTLTANSRAKTKAPVSITGCAVGTGADGNRSVRVVADTIYWPLAEGTYTITSPFTMRISPVSGQLLAHEGIDMAAPLDTPITSVYGGVVEEVAENSRSGAYVQIKHTLADGTVFHSAYLHQYMNKIKVKVGDTVTAGQVIGAVGSNGWSTGPHLHFEIHDSSDTPVDPEAWMTAHKAVYLGQESCS</sequence>
<gene>
    <name evidence="3" type="ORF">HXK09_04475</name>
</gene>
<dbReference type="CDD" id="cd12797">
    <property type="entry name" value="M23_peptidase"/>
    <property type="match status" value="1"/>
</dbReference>
<comment type="caution">
    <text evidence="3">The sequence shown here is derived from an EMBL/GenBank/DDBJ whole genome shotgun (WGS) entry which is preliminary data.</text>
</comment>
<evidence type="ECO:0000259" key="2">
    <source>
        <dbReference type="Pfam" id="PF01551"/>
    </source>
</evidence>
<dbReference type="InterPro" id="IPR011055">
    <property type="entry name" value="Dup_hybrid_motif"/>
</dbReference>
<feature type="compositionally biased region" description="Pro residues" evidence="1">
    <location>
        <begin position="46"/>
        <end position="56"/>
    </location>
</feature>
<feature type="region of interest" description="Disordered" evidence="1">
    <location>
        <begin position="1"/>
        <end position="125"/>
    </location>
</feature>
<dbReference type="InterPro" id="IPR050570">
    <property type="entry name" value="Cell_wall_metabolism_enzyme"/>
</dbReference>
<reference evidence="3" key="1">
    <citation type="submission" date="2020-04" db="EMBL/GenBank/DDBJ databases">
        <title>Deep metagenomics examines the oral microbiome during advanced dental caries in children, revealing novel taxa and co-occurrences with host molecules.</title>
        <authorList>
            <person name="Baker J.L."/>
            <person name="Morton J.T."/>
            <person name="Dinis M."/>
            <person name="Alvarez R."/>
            <person name="Tran N.C."/>
            <person name="Knight R."/>
            <person name="Edlund A."/>
        </authorList>
    </citation>
    <scope>NUCLEOTIDE SEQUENCE</scope>
    <source>
        <strain evidence="3">JCVI_30_bin.13</strain>
    </source>
</reference>